<evidence type="ECO:0000259" key="1">
    <source>
        <dbReference type="Pfam" id="PF07848"/>
    </source>
</evidence>
<dbReference type="Gene3D" id="1.20.58.1460">
    <property type="match status" value="1"/>
</dbReference>
<dbReference type="InterPro" id="IPR011965">
    <property type="entry name" value="PaaX_trns_reg"/>
</dbReference>
<dbReference type="STRING" id="357804.Ping_0661"/>
<evidence type="ECO:0000313" key="3">
    <source>
        <dbReference type="EMBL" id="ABM02514.1"/>
    </source>
</evidence>
<dbReference type="Pfam" id="PF07848">
    <property type="entry name" value="PaaX"/>
    <property type="match status" value="1"/>
</dbReference>
<evidence type="ECO:0000259" key="2">
    <source>
        <dbReference type="Pfam" id="PF08223"/>
    </source>
</evidence>
<dbReference type="Gene3D" id="1.10.10.10">
    <property type="entry name" value="Winged helix-like DNA-binding domain superfamily/Winged helix DNA-binding domain"/>
    <property type="match status" value="1"/>
</dbReference>
<gene>
    <name evidence="3" type="ordered locus">Ping_0661</name>
</gene>
<evidence type="ECO:0000313" key="4">
    <source>
        <dbReference type="Proteomes" id="UP000000639"/>
    </source>
</evidence>
<dbReference type="InterPro" id="IPR012906">
    <property type="entry name" value="PaaX-like_N"/>
</dbReference>
<dbReference type="Proteomes" id="UP000000639">
    <property type="component" value="Chromosome"/>
</dbReference>
<feature type="domain" description="Transcriptional repressor PaaX-like N-terminal" evidence="1">
    <location>
        <begin position="1"/>
        <end position="61"/>
    </location>
</feature>
<dbReference type="eggNOG" id="COG3327">
    <property type="taxonomic scope" value="Bacteria"/>
</dbReference>
<dbReference type="InterPro" id="IPR013225">
    <property type="entry name" value="PaaX_C"/>
</dbReference>
<sequence length="285" mass="32818">MTFLGDYLCHSDSAIGMSSLINFFESLGFNQRFVRSSLFRLKQDGWVDAKKVGRKSYYYMTPERFDEIREANKKIYNTEKPAWNGRWNFIHIPSSTITESNLKGKELAKYGFGILNKGMYIQADQGQALQPSFKRILSKCSDATILTGAELVSCKEKNKSKFVSDTWNLDKINDDYGAFVNMFDPIELMIQEAGSDALDNEDCFKLRLLLIHFYRRIIIRDPLLPDEFLPHNWSGRRAQEITINIYQKIHLQAKAHITEHGETIDGLLPLLASDYYSRFNGLGNI</sequence>
<dbReference type="PANTHER" id="PTHR30319">
    <property type="entry name" value="PHENYLACETIC ACID REGULATOR-RELATED TRANSCRIPTIONAL REPRESSOR"/>
    <property type="match status" value="1"/>
</dbReference>
<dbReference type="InterPro" id="IPR036388">
    <property type="entry name" value="WH-like_DNA-bd_sf"/>
</dbReference>
<keyword evidence="4" id="KW-1185">Reference proteome</keyword>
<dbReference type="Pfam" id="PF08223">
    <property type="entry name" value="PaaX_C"/>
    <property type="match status" value="1"/>
</dbReference>
<organism evidence="3 4">
    <name type="scientific">Psychromonas ingrahamii (strain DSM 17664 / CCUG 51855 / 37)</name>
    <dbReference type="NCBI Taxonomy" id="357804"/>
    <lineage>
        <taxon>Bacteria</taxon>
        <taxon>Pseudomonadati</taxon>
        <taxon>Pseudomonadota</taxon>
        <taxon>Gammaproteobacteria</taxon>
        <taxon>Alteromonadales</taxon>
        <taxon>Psychromonadaceae</taxon>
        <taxon>Psychromonas</taxon>
    </lineage>
</organism>
<proteinExistence type="predicted"/>
<feature type="domain" description="Transcriptional repressor PaaX-like C-terminal" evidence="2">
    <location>
        <begin position="167"/>
        <end position="258"/>
    </location>
</feature>
<accession>A1SSP9</accession>
<dbReference type="HOGENOM" id="CLU_067515_0_0_6"/>
<dbReference type="PANTHER" id="PTHR30319:SF1">
    <property type="entry name" value="TRANSCRIPTIONAL REPRESSOR PAAX"/>
    <property type="match status" value="1"/>
</dbReference>
<dbReference type="KEGG" id="pin:Ping_0661"/>
<dbReference type="EMBL" id="CP000510">
    <property type="protein sequence ID" value="ABM02514.1"/>
    <property type="molecule type" value="Genomic_DNA"/>
</dbReference>
<name>A1SSP9_PSYIN</name>
<reference evidence="3 4" key="1">
    <citation type="submission" date="2007-01" db="EMBL/GenBank/DDBJ databases">
        <title>Complete sequence of Psychromonas ingrahamii 37.</title>
        <authorList>
            <consortium name="US DOE Joint Genome Institute"/>
            <person name="Copeland A."/>
            <person name="Lucas S."/>
            <person name="Lapidus A."/>
            <person name="Barry K."/>
            <person name="Detter J.C."/>
            <person name="Glavina del Rio T."/>
            <person name="Hammon N."/>
            <person name="Israni S."/>
            <person name="Dalin E."/>
            <person name="Tice H."/>
            <person name="Pitluck S."/>
            <person name="Thompson L.S."/>
            <person name="Brettin T."/>
            <person name="Bruce D."/>
            <person name="Han C."/>
            <person name="Tapia R."/>
            <person name="Schmutz J."/>
            <person name="Larimer F."/>
            <person name="Land M."/>
            <person name="Hauser L."/>
            <person name="Kyrpides N."/>
            <person name="Ivanova N."/>
            <person name="Staley J."/>
            <person name="Richardson P."/>
        </authorList>
    </citation>
    <scope>NUCLEOTIDE SEQUENCE [LARGE SCALE GENOMIC DNA]</scope>
    <source>
        <strain evidence="3 4">37</strain>
    </source>
</reference>
<dbReference type="GO" id="GO:0006351">
    <property type="term" value="P:DNA-templated transcription"/>
    <property type="evidence" value="ECO:0007669"/>
    <property type="project" value="InterPro"/>
</dbReference>
<protein>
    <submittedName>
        <fullName evidence="3">PaaX domain protein, C-terminal domain protein</fullName>
    </submittedName>
</protein>
<dbReference type="AlphaFoldDB" id="A1SSP9"/>
<dbReference type="PIRSF" id="PIRSF020623">
    <property type="entry name" value="PaaX"/>
    <property type="match status" value="1"/>
</dbReference>